<organism evidence="1 2">
    <name type="scientific">[Ruminococcus] lactaris</name>
    <dbReference type="NCBI Taxonomy" id="46228"/>
    <lineage>
        <taxon>Bacteria</taxon>
        <taxon>Bacillati</taxon>
        <taxon>Bacillota</taxon>
        <taxon>Clostridia</taxon>
        <taxon>Lachnospirales</taxon>
        <taxon>Lachnospiraceae</taxon>
        <taxon>Mediterraneibacter</taxon>
    </lineage>
</organism>
<dbReference type="EMBL" id="QRHG01000006">
    <property type="protein sequence ID" value="RHF62309.1"/>
    <property type="molecule type" value="Genomic_DNA"/>
</dbReference>
<dbReference type="RefSeq" id="WP_118212559.1">
    <property type="nucleotide sequence ID" value="NZ_JAQEAN010000008.1"/>
</dbReference>
<reference evidence="1 2" key="1">
    <citation type="submission" date="2018-08" db="EMBL/GenBank/DDBJ databases">
        <title>A genome reference for cultivated species of the human gut microbiota.</title>
        <authorList>
            <person name="Zou Y."/>
            <person name="Xue W."/>
            <person name="Luo G."/>
        </authorList>
    </citation>
    <scope>NUCLEOTIDE SEQUENCE [LARGE SCALE GENOMIC DNA]</scope>
    <source>
        <strain evidence="1 2">AM25-1LB</strain>
    </source>
</reference>
<evidence type="ECO:0000313" key="1">
    <source>
        <dbReference type="EMBL" id="RHF62309.1"/>
    </source>
</evidence>
<accession>A0A414P7V6</accession>
<gene>
    <name evidence="1" type="ORF">DW672_03450</name>
</gene>
<dbReference type="Proteomes" id="UP000284902">
    <property type="component" value="Unassembled WGS sequence"/>
</dbReference>
<protein>
    <submittedName>
        <fullName evidence="1">Uncharacterized protein</fullName>
    </submittedName>
</protein>
<sequence length="91" mass="10618">MAWNIEVDNKLRPCEVRINRRKILKGLFHGWFNVREFDGYSKEIVEKPIGVVELETGCVAKVDPGCIKFLDNPFVNYSWDEGDNNENRDET</sequence>
<name>A0A414P7V6_9FIRM</name>
<dbReference type="AlphaFoldDB" id="A0A414P7V6"/>
<proteinExistence type="predicted"/>
<comment type="caution">
    <text evidence="1">The sequence shown here is derived from an EMBL/GenBank/DDBJ whole genome shotgun (WGS) entry which is preliminary data.</text>
</comment>
<evidence type="ECO:0000313" key="2">
    <source>
        <dbReference type="Proteomes" id="UP000284902"/>
    </source>
</evidence>